<gene>
    <name evidence="2" type="ORF">S01H4_55299</name>
</gene>
<dbReference type="Pfam" id="PF03479">
    <property type="entry name" value="PCC"/>
    <property type="match status" value="1"/>
</dbReference>
<evidence type="ECO:0000313" key="2">
    <source>
        <dbReference type="EMBL" id="GAH17957.1"/>
    </source>
</evidence>
<dbReference type="PANTHER" id="PTHR34988:SF1">
    <property type="entry name" value="DNA-BINDING PROTEIN"/>
    <property type="match status" value="1"/>
</dbReference>
<accession>X1DCP6</accession>
<name>X1DCP6_9ZZZZ</name>
<dbReference type="InterPro" id="IPR005175">
    <property type="entry name" value="PPC_dom"/>
</dbReference>
<reference evidence="2" key="1">
    <citation type="journal article" date="2014" name="Front. Microbiol.">
        <title>High frequency of phylogenetically diverse reductive dehalogenase-homologous genes in deep subseafloor sedimentary metagenomes.</title>
        <authorList>
            <person name="Kawai M."/>
            <person name="Futagami T."/>
            <person name="Toyoda A."/>
            <person name="Takaki Y."/>
            <person name="Nishi S."/>
            <person name="Hori S."/>
            <person name="Arai W."/>
            <person name="Tsubouchi T."/>
            <person name="Morono Y."/>
            <person name="Uchiyama I."/>
            <person name="Ito T."/>
            <person name="Fujiyama A."/>
            <person name="Inagaki F."/>
            <person name="Takami H."/>
        </authorList>
    </citation>
    <scope>NUCLEOTIDE SEQUENCE</scope>
    <source>
        <strain evidence="2">Expedition CK06-06</strain>
    </source>
</reference>
<protein>
    <recommendedName>
        <fullName evidence="1">PPC domain-containing protein</fullName>
    </recommendedName>
</protein>
<dbReference type="InterPro" id="IPR025707">
    <property type="entry name" value="DNA_bp_PD1"/>
</dbReference>
<proteinExistence type="predicted"/>
<evidence type="ECO:0000259" key="1">
    <source>
        <dbReference type="PROSITE" id="PS51742"/>
    </source>
</evidence>
<dbReference type="PANTHER" id="PTHR34988">
    <property type="entry name" value="PROTEIN, PUTATIVE-RELATED"/>
    <property type="match status" value="1"/>
</dbReference>
<dbReference type="Gene3D" id="3.30.1330.80">
    <property type="entry name" value="Hypothetical protein, similar to alpha- acetolactate decarboxylase, domain 2"/>
    <property type="match status" value="1"/>
</dbReference>
<dbReference type="AlphaFoldDB" id="X1DCP6"/>
<dbReference type="PROSITE" id="PS51742">
    <property type="entry name" value="PPC"/>
    <property type="match status" value="1"/>
</dbReference>
<dbReference type="PIRSF" id="PIRSF016702">
    <property type="entry name" value="DNA_bp_PD1"/>
    <property type="match status" value="1"/>
</dbReference>
<sequence>MDYKKIGEKVFVRIDSGEEIVETLTQVCKKLDITAGTITGIGATDKAIVGLFDVKTKKYHSKELVGDHEIAPVYGNISTMNNEVYLHLHVNLCNSEHKSFGGHLTSAVVSATFEAVIDIINGKIERAFDATTGLNILKL</sequence>
<organism evidence="2">
    <name type="scientific">marine sediment metagenome</name>
    <dbReference type="NCBI Taxonomy" id="412755"/>
    <lineage>
        <taxon>unclassified sequences</taxon>
        <taxon>metagenomes</taxon>
        <taxon>ecological metagenomes</taxon>
    </lineage>
</organism>
<dbReference type="EMBL" id="BART01031899">
    <property type="protein sequence ID" value="GAH17957.1"/>
    <property type="molecule type" value="Genomic_DNA"/>
</dbReference>
<dbReference type="CDD" id="cd11378">
    <property type="entry name" value="DUF296"/>
    <property type="match status" value="1"/>
</dbReference>
<comment type="caution">
    <text evidence="2">The sequence shown here is derived from an EMBL/GenBank/DDBJ whole genome shotgun (WGS) entry which is preliminary data.</text>
</comment>
<dbReference type="SUPFAM" id="SSF117856">
    <property type="entry name" value="AF0104/ALDC/Ptd012-like"/>
    <property type="match status" value="1"/>
</dbReference>
<feature type="domain" description="PPC" evidence="1">
    <location>
        <begin position="4"/>
        <end position="139"/>
    </location>
</feature>